<dbReference type="Pfam" id="PF00702">
    <property type="entry name" value="Hydrolase"/>
    <property type="match status" value="1"/>
</dbReference>
<sequence>MTGLRALLWDADGVLQHTPPGWLEELEAAGGPGFADEVFAAELPALRGDGRLRERLAEVLAGRPGTTIGIEELLGFWERALPDEAALALVGEVRDAGVRCALATNQHDHRRAWMRDALGLDRRFDDAFYSCELGVAKPEPAYFEHVLDVLGAAPGDVGFVDDSPANVDAARALGLRAVRHDPASGAPALRALVGSLIGRPL</sequence>
<dbReference type="Proteomes" id="UP001430172">
    <property type="component" value="Unassembled WGS sequence"/>
</dbReference>
<reference evidence="1" key="1">
    <citation type="submission" date="2021-02" db="EMBL/GenBank/DDBJ databases">
        <title>Phycicoccus sp. MQZ13P-5T, whole genome shotgun sequence.</title>
        <authorList>
            <person name="Tuo L."/>
        </authorList>
    </citation>
    <scope>NUCLEOTIDE SEQUENCE</scope>
    <source>
        <strain evidence="1">MQZ13P-5</strain>
    </source>
</reference>
<dbReference type="GO" id="GO:0016787">
    <property type="term" value="F:hydrolase activity"/>
    <property type="evidence" value="ECO:0007669"/>
    <property type="project" value="UniProtKB-KW"/>
</dbReference>
<evidence type="ECO:0000313" key="1">
    <source>
        <dbReference type="EMBL" id="MBM6399405.1"/>
    </source>
</evidence>
<comment type="caution">
    <text evidence="1">The sequence shown here is derived from an EMBL/GenBank/DDBJ whole genome shotgun (WGS) entry which is preliminary data.</text>
</comment>
<organism evidence="1 2">
    <name type="scientific">Phycicoccus sonneratiae</name>
    <dbReference type="NCBI Taxonomy" id="2807628"/>
    <lineage>
        <taxon>Bacteria</taxon>
        <taxon>Bacillati</taxon>
        <taxon>Actinomycetota</taxon>
        <taxon>Actinomycetes</taxon>
        <taxon>Micrococcales</taxon>
        <taxon>Intrasporangiaceae</taxon>
        <taxon>Phycicoccus</taxon>
    </lineage>
</organism>
<protein>
    <submittedName>
        <fullName evidence="1">HAD-IA family hydrolase</fullName>
    </submittedName>
</protein>
<dbReference type="InterPro" id="IPR023214">
    <property type="entry name" value="HAD_sf"/>
</dbReference>
<keyword evidence="2" id="KW-1185">Reference proteome</keyword>
<dbReference type="SFLD" id="SFLDG01129">
    <property type="entry name" value="C1.5:_HAD__Beta-PGM__Phosphata"/>
    <property type="match status" value="1"/>
</dbReference>
<gene>
    <name evidence="1" type="ORF">JQN70_03310</name>
</gene>
<dbReference type="SUPFAM" id="SSF56784">
    <property type="entry name" value="HAD-like"/>
    <property type="match status" value="1"/>
</dbReference>
<dbReference type="InterPro" id="IPR006439">
    <property type="entry name" value="HAD-SF_hydro_IA"/>
</dbReference>
<proteinExistence type="predicted"/>
<name>A0ABS2CHX7_9MICO</name>
<dbReference type="Gene3D" id="3.40.50.1000">
    <property type="entry name" value="HAD superfamily/HAD-like"/>
    <property type="match status" value="1"/>
</dbReference>
<dbReference type="SFLD" id="SFLDS00003">
    <property type="entry name" value="Haloacid_Dehalogenase"/>
    <property type="match status" value="1"/>
</dbReference>
<dbReference type="PANTHER" id="PTHR43611">
    <property type="entry name" value="ALPHA-D-GLUCOSE 1-PHOSPHATE PHOSPHATASE"/>
    <property type="match status" value="1"/>
</dbReference>
<dbReference type="InterPro" id="IPR036412">
    <property type="entry name" value="HAD-like_sf"/>
</dbReference>
<keyword evidence="1" id="KW-0378">Hydrolase</keyword>
<dbReference type="PANTHER" id="PTHR43611:SF3">
    <property type="entry name" value="FLAVIN MONONUCLEOTIDE HYDROLASE 1, CHLOROPLATIC"/>
    <property type="match status" value="1"/>
</dbReference>
<dbReference type="NCBIfam" id="TIGR01509">
    <property type="entry name" value="HAD-SF-IA-v3"/>
    <property type="match status" value="1"/>
</dbReference>
<accession>A0ABS2CHX7</accession>
<evidence type="ECO:0000313" key="2">
    <source>
        <dbReference type="Proteomes" id="UP001430172"/>
    </source>
</evidence>
<dbReference type="RefSeq" id="WP_204129889.1">
    <property type="nucleotide sequence ID" value="NZ_JAFDVD010000004.1"/>
</dbReference>
<dbReference type="EMBL" id="JAFDVD010000004">
    <property type="protein sequence ID" value="MBM6399405.1"/>
    <property type="molecule type" value="Genomic_DNA"/>
</dbReference>